<dbReference type="Pfam" id="PF13966">
    <property type="entry name" value="zf-RVT"/>
    <property type="match status" value="1"/>
</dbReference>
<feature type="non-terminal residue" evidence="3">
    <location>
        <position position="516"/>
    </location>
</feature>
<keyword evidence="1" id="KW-1133">Transmembrane helix</keyword>
<evidence type="ECO:0000313" key="4">
    <source>
        <dbReference type="Proteomes" id="UP000242715"/>
    </source>
</evidence>
<evidence type="ECO:0000256" key="1">
    <source>
        <dbReference type="SAM" id="Phobius"/>
    </source>
</evidence>
<feature type="domain" description="Reverse transcriptase zinc-binding" evidence="2">
    <location>
        <begin position="348"/>
        <end position="429"/>
    </location>
</feature>
<dbReference type="Proteomes" id="UP000242715">
    <property type="component" value="Unassembled WGS sequence"/>
</dbReference>
<keyword evidence="1" id="KW-0472">Membrane</keyword>
<evidence type="ECO:0000259" key="2">
    <source>
        <dbReference type="Pfam" id="PF13966"/>
    </source>
</evidence>
<dbReference type="InterPro" id="IPR026960">
    <property type="entry name" value="RVT-Znf"/>
</dbReference>
<name>A0A2Z6PL88_TRISU</name>
<keyword evidence="4" id="KW-1185">Reference proteome</keyword>
<gene>
    <name evidence="3" type="ORF">TSUD_415190</name>
</gene>
<accession>A0A2Z6PL88</accession>
<sequence length="516" mass="58286">MVSAYNTLDSDAAPYKLFRKAPELLRMSPPKLAVSNEPNILPSTFKQTVSSAGQVQDTRHCSELRPAPNISVSNAVMQKMENRISNQLRDISVQLLKIPPSIKPYIVDFKFCVFYSHKRKKEMQLDFEVFNPGVMPTQPQIHLSDPPDLVPALPPPLAPPWLHHSIYLGLLELSSLFPICTGDGTWNQMSQHFKISMSRKDSNSAEISVAILFVRYFLCVPMVISLVIAVLSRGISMLVNEGLLSLVAGPRGTFVPSHVLYADDVMIFCRGIKQKVHIINDNCQWLHGKGDKINFWTDLWLNNPMVDHLAIPVDKHHLLQAQDVHVPNFRMEDKLVWKHTNNGELCFRDAYLFQKPPLNETYWAKLIWSPSIPPSKSLLVWRLFHKKVPTDENLCARGCYVVSQCNLCGKAVETSQHLFWDCAFAKNLWTWLASTVNIAIDTSSIDAVLNICKKSWSPQCKTVITAAIVNLIDVIWFCRNKMRFDNKIISWKSASNMVISNTSLAGNHSSGSSFSD</sequence>
<evidence type="ECO:0000313" key="3">
    <source>
        <dbReference type="EMBL" id="GAU51712.1"/>
    </source>
</evidence>
<feature type="transmembrane region" description="Helical" evidence="1">
    <location>
        <begin position="207"/>
        <end position="231"/>
    </location>
</feature>
<dbReference type="EMBL" id="DF975424">
    <property type="protein sequence ID" value="GAU51712.1"/>
    <property type="molecule type" value="Genomic_DNA"/>
</dbReference>
<dbReference type="AlphaFoldDB" id="A0A2Z6PL88"/>
<reference evidence="4" key="1">
    <citation type="journal article" date="2017" name="Front. Plant Sci.">
        <title>Climate Clever Clovers: New Paradigm to Reduce the Environmental Footprint of Ruminants by Breeding Low Methanogenic Forages Utilizing Haplotype Variation.</title>
        <authorList>
            <person name="Kaur P."/>
            <person name="Appels R."/>
            <person name="Bayer P.E."/>
            <person name="Keeble-Gagnere G."/>
            <person name="Wang J."/>
            <person name="Hirakawa H."/>
            <person name="Shirasawa K."/>
            <person name="Vercoe P."/>
            <person name="Stefanova K."/>
            <person name="Durmic Z."/>
            <person name="Nichols P."/>
            <person name="Revell C."/>
            <person name="Isobe S.N."/>
            <person name="Edwards D."/>
            <person name="Erskine W."/>
        </authorList>
    </citation>
    <scope>NUCLEOTIDE SEQUENCE [LARGE SCALE GENOMIC DNA]</scope>
    <source>
        <strain evidence="4">cv. Daliak</strain>
    </source>
</reference>
<organism evidence="3 4">
    <name type="scientific">Trifolium subterraneum</name>
    <name type="common">Subterranean clover</name>
    <dbReference type="NCBI Taxonomy" id="3900"/>
    <lineage>
        <taxon>Eukaryota</taxon>
        <taxon>Viridiplantae</taxon>
        <taxon>Streptophyta</taxon>
        <taxon>Embryophyta</taxon>
        <taxon>Tracheophyta</taxon>
        <taxon>Spermatophyta</taxon>
        <taxon>Magnoliopsida</taxon>
        <taxon>eudicotyledons</taxon>
        <taxon>Gunneridae</taxon>
        <taxon>Pentapetalae</taxon>
        <taxon>rosids</taxon>
        <taxon>fabids</taxon>
        <taxon>Fabales</taxon>
        <taxon>Fabaceae</taxon>
        <taxon>Papilionoideae</taxon>
        <taxon>50 kb inversion clade</taxon>
        <taxon>NPAAA clade</taxon>
        <taxon>Hologalegina</taxon>
        <taxon>IRL clade</taxon>
        <taxon>Trifolieae</taxon>
        <taxon>Trifolium</taxon>
    </lineage>
</organism>
<protein>
    <recommendedName>
        <fullName evidence="2">Reverse transcriptase zinc-binding domain-containing protein</fullName>
    </recommendedName>
</protein>
<keyword evidence="1" id="KW-0812">Transmembrane</keyword>
<dbReference type="OrthoDB" id="1432984at2759"/>
<proteinExistence type="predicted"/>